<name>A0A843WN19_COLES</name>
<dbReference type="Proteomes" id="UP000652761">
    <property type="component" value="Unassembled WGS sequence"/>
</dbReference>
<proteinExistence type="predicted"/>
<dbReference type="OrthoDB" id="1740536at2759"/>
<feature type="compositionally biased region" description="Low complexity" evidence="1">
    <location>
        <begin position="139"/>
        <end position="153"/>
    </location>
</feature>
<organism evidence="2 3">
    <name type="scientific">Colocasia esculenta</name>
    <name type="common">Wild taro</name>
    <name type="synonym">Arum esculentum</name>
    <dbReference type="NCBI Taxonomy" id="4460"/>
    <lineage>
        <taxon>Eukaryota</taxon>
        <taxon>Viridiplantae</taxon>
        <taxon>Streptophyta</taxon>
        <taxon>Embryophyta</taxon>
        <taxon>Tracheophyta</taxon>
        <taxon>Spermatophyta</taxon>
        <taxon>Magnoliopsida</taxon>
        <taxon>Liliopsida</taxon>
        <taxon>Araceae</taxon>
        <taxon>Aroideae</taxon>
        <taxon>Colocasieae</taxon>
        <taxon>Colocasia</taxon>
    </lineage>
</organism>
<feature type="region of interest" description="Disordered" evidence="1">
    <location>
        <begin position="216"/>
        <end position="236"/>
    </location>
</feature>
<reference evidence="2" key="1">
    <citation type="submission" date="2017-07" db="EMBL/GenBank/DDBJ databases">
        <title>Taro Niue Genome Assembly and Annotation.</title>
        <authorList>
            <person name="Atibalentja N."/>
            <person name="Keating K."/>
            <person name="Fields C.J."/>
        </authorList>
    </citation>
    <scope>NUCLEOTIDE SEQUENCE</scope>
    <source>
        <strain evidence="2">Niue_2</strain>
        <tissue evidence="2">Leaf</tissue>
    </source>
</reference>
<comment type="caution">
    <text evidence="2">The sequence shown here is derived from an EMBL/GenBank/DDBJ whole genome shotgun (WGS) entry which is preliminary data.</text>
</comment>
<feature type="region of interest" description="Disordered" evidence="1">
    <location>
        <begin position="139"/>
        <end position="165"/>
    </location>
</feature>
<keyword evidence="3" id="KW-1185">Reference proteome</keyword>
<dbReference type="AlphaFoldDB" id="A0A843WN19"/>
<evidence type="ECO:0000256" key="1">
    <source>
        <dbReference type="SAM" id="MobiDB-lite"/>
    </source>
</evidence>
<sequence>MVQHAEGKAPAEDDLDFCSPFSREILEAQVSSKLPLPTIAPYDGTTDPADHIYGFESHMVFHGASDAAKTAAFSPTTISSAITSAASSPTTRPSVITEVGGMGGRMSPLPCGISPLGRTASPVPQPAVVTGVRSAATTPSSALSCAPSSGAPPCSAPPSPGRTSWASCTGDFARPPEQPDSSLTIIRPNSADIFMTASERSTSGVTDALLSGILVRRRGPRARRGSRSSSSSSTSAALPATRGIDFVAFFFL</sequence>
<gene>
    <name evidence="2" type="ORF">Taro_038216</name>
</gene>
<feature type="compositionally biased region" description="Low complexity" evidence="1">
    <location>
        <begin position="227"/>
        <end position="236"/>
    </location>
</feature>
<evidence type="ECO:0000313" key="2">
    <source>
        <dbReference type="EMBL" id="MQM05404.1"/>
    </source>
</evidence>
<protein>
    <submittedName>
        <fullName evidence="2">Uncharacterized protein</fullName>
    </submittedName>
</protein>
<accession>A0A843WN19</accession>
<feature type="compositionally biased region" description="Basic residues" evidence="1">
    <location>
        <begin position="216"/>
        <end position="226"/>
    </location>
</feature>
<dbReference type="EMBL" id="NMUH01003405">
    <property type="protein sequence ID" value="MQM05404.1"/>
    <property type="molecule type" value="Genomic_DNA"/>
</dbReference>
<evidence type="ECO:0000313" key="3">
    <source>
        <dbReference type="Proteomes" id="UP000652761"/>
    </source>
</evidence>